<proteinExistence type="predicted"/>
<name>A0A381XD39_9ZZZZ</name>
<protein>
    <submittedName>
        <fullName evidence="1">Uncharacterized protein</fullName>
    </submittedName>
</protein>
<feature type="non-terminal residue" evidence="1">
    <location>
        <position position="49"/>
    </location>
</feature>
<sequence>MGKSISFKNIPSITECDKFLMEQKLPHGKQVREYVYSVLNQVRQEISKD</sequence>
<dbReference type="AlphaFoldDB" id="A0A381XD39"/>
<evidence type="ECO:0000313" key="1">
    <source>
        <dbReference type="EMBL" id="SVA62163.1"/>
    </source>
</evidence>
<organism evidence="1">
    <name type="scientific">marine metagenome</name>
    <dbReference type="NCBI Taxonomy" id="408172"/>
    <lineage>
        <taxon>unclassified sequences</taxon>
        <taxon>metagenomes</taxon>
        <taxon>ecological metagenomes</taxon>
    </lineage>
</organism>
<gene>
    <name evidence="1" type="ORF">METZ01_LOCUS115017</name>
</gene>
<dbReference type="EMBL" id="UINC01014600">
    <property type="protein sequence ID" value="SVA62163.1"/>
    <property type="molecule type" value="Genomic_DNA"/>
</dbReference>
<reference evidence="1" key="1">
    <citation type="submission" date="2018-05" db="EMBL/GenBank/DDBJ databases">
        <authorList>
            <person name="Lanie J.A."/>
            <person name="Ng W.-L."/>
            <person name="Kazmierczak K.M."/>
            <person name="Andrzejewski T.M."/>
            <person name="Davidsen T.M."/>
            <person name="Wayne K.J."/>
            <person name="Tettelin H."/>
            <person name="Glass J.I."/>
            <person name="Rusch D."/>
            <person name="Podicherti R."/>
            <person name="Tsui H.-C.T."/>
            <person name="Winkler M.E."/>
        </authorList>
    </citation>
    <scope>NUCLEOTIDE SEQUENCE</scope>
</reference>
<accession>A0A381XD39</accession>